<gene>
    <name evidence="2" type="ORF">BWY04_01486</name>
</gene>
<keyword evidence="1" id="KW-0812">Transmembrane</keyword>
<proteinExistence type="predicted"/>
<keyword evidence="1" id="KW-0472">Membrane</keyword>
<accession>A0A1V5ZI87</accession>
<dbReference type="EMBL" id="MWDB01000064">
    <property type="protein sequence ID" value="OQB39955.1"/>
    <property type="molecule type" value="Genomic_DNA"/>
</dbReference>
<feature type="transmembrane region" description="Helical" evidence="1">
    <location>
        <begin position="6"/>
        <end position="27"/>
    </location>
</feature>
<organism evidence="2">
    <name type="scientific">candidate division CPR1 bacterium ADurb.Bin160</name>
    <dbReference type="NCBI Taxonomy" id="1852826"/>
    <lineage>
        <taxon>Bacteria</taxon>
        <taxon>candidate division CPR1</taxon>
    </lineage>
</organism>
<sequence length="69" mass="7825">MFTDFLPALAVVVKSKSLLVLQYAILHRNLFTGQNLKNCLVLKPLKDLFLRLFTVVSYSLAVAFIIELI</sequence>
<keyword evidence="1" id="KW-1133">Transmembrane helix</keyword>
<protein>
    <submittedName>
        <fullName evidence="2">Uncharacterized protein</fullName>
    </submittedName>
</protein>
<name>A0A1V5ZI87_9BACT</name>
<dbReference type="AlphaFoldDB" id="A0A1V5ZI87"/>
<feature type="transmembrane region" description="Helical" evidence="1">
    <location>
        <begin position="48"/>
        <end position="66"/>
    </location>
</feature>
<evidence type="ECO:0000313" key="2">
    <source>
        <dbReference type="EMBL" id="OQB39955.1"/>
    </source>
</evidence>
<comment type="caution">
    <text evidence="2">The sequence shown here is derived from an EMBL/GenBank/DDBJ whole genome shotgun (WGS) entry which is preliminary data.</text>
</comment>
<dbReference type="Proteomes" id="UP000485621">
    <property type="component" value="Unassembled WGS sequence"/>
</dbReference>
<reference evidence="2" key="1">
    <citation type="submission" date="2017-02" db="EMBL/GenBank/DDBJ databases">
        <title>Delving into the versatile metabolic prowess of the omnipresent phylum Bacteroidetes.</title>
        <authorList>
            <person name="Nobu M.K."/>
            <person name="Mei R."/>
            <person name="Narihiro T."/>
            <person name="Kuroda K."/>
            <person name="Liu W.-T."/>
        </authorList>
    </citation>
    <scope>NUCLEOTIDE SEQUENCE</scope>
    <source>
        <strain evidence="2">ADurb.Bin160</strain>
    </source>
</reference>
<evidence type="ECO:0000256" key="1">
    <source>
        <dbReference type="SAM" id="Phobius"/>
    </source>
</evidence>